<evidence type="ECO:0000313" key="2">
    <source>
        <dbReference type="EMBL" id="MFC7200693.1"/>
    </source>
</evidence>
<dbReference type="Gene3D" id="2.40.50.140">
    <property type="entry name" value="Nucleic acid-binding proteins"/>
    <property type="match status" value="1"/>
</dbReference>
<protein>
    <submittedName>
        <fullName evidence="2">DNA-binding protein</fullName>
    </submittedName>
</protein>
<reference evidence="2 3" key="1">
    <citation type="journal article" date="2019" name="Int. J. Syst. Evol. Microbiol.">
        <title>The Global Catalogue of Microorganisms (GCM) 10K type strain sequencing project: providing services to taxonomists for standard genome sequencing and annotation.</title>
        <authorList>
            <consortium name="The Broad Institute Genomics Platform"/>
            <consortium name="The Broad Institute Genome Sequencing Center for Infectious Disease"/>
            <person name="Wu L."/>
            <person name="Ma J."/>
        </authorList>
    </citation>
    <scope>NUCLEOTIDE SEQUENCE [LARGE SCALE GENOMIC DNA]</scope>
    <source>
        <strain evidence="2 3">XZGYJ-43</strain>
    </source>
</reference>
<gene>
    <name evidence="2" type="ORF">ACFQJ9_14925</name>
</gene>
<keyword evidence="2" id="KW-0238">DNA-binding</keyword>
<dbReference type="SUPFAM" id="SSF50249">
    <property type="entry name" value="Nucleic acid-binding proteins"/>
    <property type="match status" value="1"/>
</dbReference>
<organism evidence="2 3">
    <name type="scientific">Halospeciosus flavus</name>
    <dbReference type="NCBI Taxonomy" id="3032283"/>
    <lineage>
        <taxon>Archaea</taxon>
        <taxon>Methanobacteriati</taxon>
        <taxon>Methanobacteriota</taxon>
        <taxon>Stenosarchaea group</taxon>
        <taxon>Halobacteria</taxon>
        <taxon>Halobacteriales</taxon>
        <taxon>Halobacteriaceae</taxon>
        <taxon>Halospeciosus</taxon>
    </lineage>
</organism>
<proteinExistence type="predicted"/>
<evidence type="ECO:0000313" key="3">
    <source>
        <dbReference type="Proteomes" id="UP001596447"/>
    </source>
</evidence>
<name>A0ABD5Z6M8_9EURY</name>
<dbReference type="AlphaFoldDB" id="A0ABD5Z6M8"/>
<dbReference type="RefSeq" id="WP_279527467.1">
    <property type="nucleotide sequence ID" value="NZ_CP122312.1"/>
</dbReference>
<dbReference type="EMBL" id="JBHTAR010000011">
    <property type="protein sequence ID" value="MFC7200693.1"/>
    <property type="molecule type" value="Genomic_DNA"/>
</dbReference>
<dbReference type="Proteomes" id="UP001596447">
    <property type="component" value="Unassembled WGS sequence"/>
</dbReference>
<evidence type="ECO:0000256" key="1">
    <source>
        <dbReference type="SAM" id="MobiDB-lite"/>
    </source>
</evidence>
<dbReference type="GO" id="GO:0003677">
    <property type="term" value="F:DNA binding"/>
    <property type="evidence" value="ECO:0007669"/>
    <property type="project" value="UniProtKB-KW"/>
</dbReference>
<dbReference type="InterPro" id="IPR012340">
    <property type="entry name" value="NA-bd_OB-fold"/>
</dbReference>
<keyword evidence="3" id="KW-1185">Reference proteome</keyword>
<sequence length="284" mass="32142">MSSKNAIGNEVSRVTSDKRGSEQTELERFGAFEVVDEAAERERNLRPTVQMEIAAKVDLNHPDGRYAGLTLEAEERAKAREWEIERTHERFDRRQDSDREARCRDYVAARTPSELWQVEQVDPRAGMAQAELAQVNQQADRLHGRVRGWTRGALSKQIARRVQRGKDVTDAVIETAEEAQFGAGQVVPIGALAQVEGDEVTVQGRVVKLWPPSHPSIAQVGLLEDETGTVRITVWEKSNKTRVREGERVRIGAGALSFYKERASIAITGWSEFRVLDRGRWWER</sequence>
<dbReference type="CDD" id="cd04491">
    <property type="entry name" value="SoSSB_OBF"/>
    <property type="match status" value="1"/>
</dbReference>
<comment type="caution">
    <text evidence="2">The sequence shown here is derived from an EMBL/GenBank/DDBJ whole genome shotgun (WGS) entry which is preliminary data.</text>
</comment>
<feature type="region of interest" description="Disordered" evidence="1">
    <location>
        <begin position="1"/>
        <end position="25"/>
    </location>
</feature>
<feature type="compositionally biased region" description="Basic and acidic residues" evidence="1">
    <location>
        <begin position="15"/>
        <end position="25"/>
    </location>
</feature>
<accession>A0ABD5Z6M8</accession>